<accession>A0A402CPJ2</accession>
<keyword evidence="2" id="KW-1185">Reference proteome</keyword>
<reference evidence="1 2" key="1">
    <citation type="journal article" date="2019" name="Int. J. Syst. Evol. Microbiol.">
        <title>Capsulimonas corticalis gen. nov., sp. nov., an aerobic capsulated bacterium, of a novel bacterial order, Capsulimonadales ord. nov., of the class Armatimonadia of the phylum Armatimonadetes.</title>
        <authorList>
            <person name="Li J."/>
            <person name="Kudo C."/>
            <person name="Tonouchi A."/>
        </authorList>
    </citation>
    <scope>NUCLEOTIDE SEQUENCE [LARGE SCALE GENOMIC DNA]</scope>
    <source>
        <strain evidence="1 2">AX-7</strain>
    </source>
</reference>
<dbReference type="EMBL" id="AP025739">
    <property type="protein sequence ID" value="BDI33059.1"/>
    <property type="molecule type" value="Genomic_DNA"/>
</dbReference>
<evidence type="ECO:0000313" key="1">
    <source>
        <dbReference type="EMBL" id="BDI33059.1"/>
    </source>
</evidence>
<protein>
    <submittedName>
        <fullName evidence="1">Uncharacterized protein</fullName>
    </submittedName>
</protein>
<dbReference type="AlphaFoldDB" id="A0A402CPJ2"/>
<evidence type="ECO:0000313" key="2">
    <source>
        <dbReference type="Proteomes" id="UP000287394"/>
    </source>
</evidence>
<dbReference type="Proteomes" id="UP000287394">
    <property type="component" value="Chromosome"/>
</dbReference>
<proteinExistence type="predicted"/>
<name>A0A402CPJ2_9BACT</name>
<organism evidence="1 2">
    <name type="scientific">Capsulimonas corticalis</name>
    <dbReference type="NCBI Taxonomy" id="2219043"/>
    <lineage>
        <taxon>Bacteria</taxon>
        <taxon>Bacillati</taxon>
        <taxon>Armatimonadota</taxon>
        <taxon>Armatimonadia</taxon>
        <taxon>Capsulimonadales</taxon>
        <taxon>Capsulimonadaceae</taxon>
        <taxon>Capsulimonas</taxon>
    </lineage>
</organism>
<sequence>MLDSGKRTPACMDLCLPRRIPEILRQRGDFLPGFRVDKQKSPARFCGQETHPRLTAGVKRDSMKAFRGLEEGLAAARKSQGH</sequence>
<gene>
    <name evidence="1" type="ORF">CCAX7_51100</name>
</gene>
<dbReference type="KEGG" id="ccot:CCAX7_51100"/>